<evidence type="ECO:0000313" key="2">
    <source>
        <dbReference type="EMBL" id="MDA2809335.1"/>
    </source>
</evidence>
<evidence type="ECO:0000313" key="3">
    <source>
        <dbReference type="Proteomes" id="UP001527866"/>
    </source>
</evidence>
<dbReference type="RefSeq" id="WP_270683242.1">
    <property type="nucleotide sequence ID" value="NZ_JAQFWQ010000003.1"/>
</dbReference>
<comment type="caution">
    <text evidence="2">The sequence shown here is derived from an EMBL/GenBank/DDBJ whole genome shotgun (WGS) entry which is preliminary data.</text>
</comment>
<feature type="region of interest" description="Disordered" evidence="1">
    <location>
        <begin position="1"/>
        <end position="44"/>
    </location>
</feature>
<dbReference type="EMBL" id="JAQFWQ010000003">
    <property type="protein sequence ID" value="MDA2809335.1"/>
    <property type="molecule type" value="Genomic_DNA"/>
</dbReference>
<evidence type="ECO:0000256" key="1">
    <source>
        <dbReference type="SAM" id="MobiDB-lite"/>
    </source>
</evidence>
<feature type="compositionally biased region" description="Basic and acidic residues" evidence="1">
    <location>
        <begin position="1"/>
        <end position="29"/>
    </location>
</feature>
<organism evidence="2 3">
    <name type="scientific">Nocardiopsis endophytica</name>
    <dbReference type="NCBI Taxonomy" id="3018445"/>
    <lineage>
        <taxon>Bacteria</taxon>
        <taxon>Bacillati</taxon>
        <taxon>Actinomycetota</taxon>
        <taxon>Actinomycetes</taxon>
        <taxon>Streptosporangiales</taxon>
        <taxon>Nocardiopsidaceae</taxon>
        <taxon>Nocardiopsis</taxon>
    </lineage>
</organism>
<sequence length="44" mass="4557">MGRHGDQDTPRDSGPGKDGDGQDPAKHGSEPMPEQGGDGQDPNK</sequence>
<protein>
    <submittedName>
        <fullName evidence="2">Uncharacterized protein</fullName>
    </submittedName>
</protein>
<accession>A0ABT4TXD2</accession>
<proteinExistence type="predicted"/>
<dbReference type="Proteomes" id="UP001527866">
    <property type="component" value="Unassembled WGS sequence"/>
</dbReference>
<name>A0ABT4TXD2_9ACTN</name>
<gene>
    <name evidence="2" type="ORF">O4J56_01675</name>
</gene>
<keyword evidence="3" id="KW-1185">Reference proteome</keyword>
<reference evidence="2 3" key="1">
    <citation type="submission" date="2023-01" db="EMBL/GenBank/DDBJ databases">
        <title>Draft genome sequence of Nocardiopsis sp. RSe5-2 isolated from halophytes.</title>
        <authorList>
            <person name="Duangmal K."/>
            <person name="Chantavorakit T."/>
        </authorList>
    </citation>
    <scope>NUCLEOTIDE SEQUENCE [LARGE SCALE GENOMIC DNA]</scope>
    <source>
        <strain evidence="2 3">RSe5-2</strain>
    </source>
</reference>